<keyword evidence="1" id="KW-0732">Signal</keyword>
<organism evidence="3 4">
    <name type="scientific">Flavobacterium bizetiae</name>
    <dbReference type="NCBI Taxonomy" id="2704140"/>
    <lineage>
        <taxon>Bacteria</taxon>
        <taxon>Pseudomonadati</taxon>
        <taxon>Bacteroidota</taxon>
        <taxon>Flavobacteriia</taxon>
        <taxon>Flavobacteriales</taxon>
        <taxon>Flavobacteriaceae</taxon>
        <taxon>Flavobacterium</taxon>
    </lineage>
</organism>
<evidence type="ECO:0000259" key="2">
    <source>
        <dbReference type="Pfam" id="PF18962"/>
    </source>
</evidence>
<dbReference type="NCBIfam" id="TIGR04183">
    <property type="entry name" value="Por_Secre_tail"/>
    <property type="match status" value="1"/>
</dbReference>
<dbReference type="EMBL" id="CADCSU010000161">
    <property type="protein sequence ID" value="CAA9202859.1"/>
    <property type="molecule type" value="Genomic_DNA"/>
</dbReference>
<sequence>MNKIITLLIIMCSIQTSQSQNKVKFSYDTAGNQINREICFGSCLTAKPAKDIKEEALTEDDLQKFSQTDSFSYYPNPVREELYLRWELTSENAINSVEVYSILGTVVKSYHGVSSANSLNIPFREYSNGVYLISINYANGDQKTIKIIKQ</sequence>
<proteinExistence type="predicted"/>
<feature type="domain" description="Secretion system C-terminal sorting" evidence="2">
    <location>
        <begin position="74"/>
        <end position="144"/>
    </location>
</feature>
<dbReference type="AlphaFoldDB" id="A0A6J4GVC7"/>
<evidence type="ECO:0000256" key="1">
    <source>
        <dbReference type="ARBA" id="ARBA00022729"/>
    </source>
</evidence>
<gene>
    <name evidence="3" type="ORF">FLA105534_04285</name>
</gene>
<reference evidence="3 4" key="1">
    <citation type="submission" date="2020-02" db="EMBL/GenBank/DDBJ databases">
        <authorList>
            <person name="Criscuolo A."/>
        </authorList>
    </citation>
    <scope>NUCLEOTIDE SEQUENCE [LARGE SCALE GENOMIC DNA]</scope>
    <source>
        <strain evidence="3">CIP105534</strain>
    </source>
</reference>
<evidence type="ECO:0000313" key="3">
    <source>
        <dbReference type="EMBL" id="CAA9202859.1"/>
    </source>
</evidence>
<dbReference type="Pfam" id="PF18962">
    <property type="entry name" value="Por_Secre_tail"/>
    <property type="match status" value="1"/>
</dbReference>
<keyword evidence="4" id="KW-1185">Reference proteome</keyword>
<name>A0A6J4GVC7_9FLAO</name>
<dbReference type="InterPro" id="IPR026444">
    <property type="entry name" value="Secre_tail"/>
</dbReference>
<protein>
    <recommendedName>
        <fullName evidence="2">Secretion system C-terminal sorting domain-containing protein</fullName>
    </recommendedName>
</protein>
<dbReference type="RefSeq" id="WP_173972796.1">
    <property type="nucleotide sequence ID" value="NZ_CADCSU010000161.1"/>
</dbReference>
<dbReference type="Proteomes" id="UP000479938">
    <property type="component" value="Unassembled WGS sequence"/>
</dbReference>
<accession>A0A6J4GVC7</accession>
<evidence type="ECO:0000313" key="4">
    <source>
        <dbReference type="Proteomes" id="UP000479938"/>
    </source>
</evidence>